<evidence type="ECO:0000313" key="3">
    <source>
        <dbReference type="Proteomes" id="UP001353858"/>
    </source>
</evidence>
<comment type="caution">
    <text evidence="2">The sequence shown here is derived from an EMBL/GenBank/DDBJ whole genome shotgun (WGS) entry which is preliminary data.</text>
</comment>
<protein>
    <submittedName>
        <fullName evidence="2">Uncharacterized protein</fullName>
    </submittedName>
</protein>
<feature type="coiled-coil region" evidence="1">
    <location>
        <begin position="496"/>
        <end position="544"/>
    </location>
</feature>
<accession>A0AAN7SR66</accession>
<evidence type="ECO:0000313" key="2">
    <source>
        <dbReference type="EMBL" id="KAK4879855.1"/>
    </source>
</evidence>
<feature type="coiled-coil region" evidence="1">
    <location>
        <begin position="259"/>
        <end position="321"/>
    </location>
</feature>
<keyword evidence="3" id="KW-1185">Reference proteome</keyword>
<name>A0AAN7SR66_9COLE</name>
<dbReference type="EMBL" id="JARPUR010000003">
    <property type="protein sequence ID" value="KAK4879855.1"/>
    <property type="molecule type" value="Genomic_DNA"/>
</dbReference>
<feature type="coiled-coil region" evidence="1">
    <location>
        <begin position="125"/>
        <end position="205"/>
    </location>
</feature>
<proteinExistence type="predicted"/>
<dbReference type="AlphaFoldDB" id="A0AAN7SR66"/>
<organism evidence="2 3">
    <name type="scientific">Aquatica leii</name>
    <dbReference type="NCBI Taxonomy" id="1421715"/>
    <lineage>
        <taxon>Eukaryota</taxon>
        <taxon>Metazoa</taxon>
        <taxon>Ecdysozoa</taxon>
        <taxon>Arthropoda</taxon>
        <taxon>Hexapoda</taxon>
        <taxon>Insecta</taxon>
        <taxon>Pterygota</taxon>
        <taxon>Neoptera</taxon>
        <taxon>Endopterygota</taxon>
        <taxon>Coleoptera</taxon>
        <taxon>Polyphaga</taxon>
        <taxon>Elateriformia</taxon>
        <taxon>Elateroidea</taxon>
        <taxon>Lampyridae</taxon>
        <taxon>Luciolinae</taxon>
        <taxon>Aquatica</taxon>
    </lineage>
</organism>
<reference evidence="3" key="1">
    <citation type="submission" date="2023-01" db="EMBL/GenBank/DDBJ databases">
        <title>Key to firefly adult light organ development and bioluminescence: homeobox transcription factors regulate luciferase expression and transportation to peroxisome.</title>
        <authorList>
            <person name="Fu X."/>
        </authorList>
    </citation>
    <scope>NUCLEOTIDE SEQUENCE [LARGE SCALE GENOMIC DNA]</scope>
</reference>
<gene>
    <name evidence="2" type="ORF">RN001_008001</name>
</gene>
<keyword evidence="1" id="KW-0175">Coiled coil</keyword>
<sequence length="605" mass="70808">MIDKELLLKQDDLQDHRLAKKRDHNTTTLNSLLRIESESLAKTMAKEDMMQYSLKIHLQEMQEIKETLKEPVSNLVAHKENLKHQMELVNIYRSQVQNEMLNTEKMKNMLLEHYAQIRSSYELEYKNVTVLNNKYKEQLDNYQLQEENILKKIKDKKAHISQIQDCNKLDLLQYETELNKQNRDLTELLEANNKIKIEVDDAKSQVEVVKTKYEKENLMFIGLNHDIRFVQNSINNYSSLIDDLDAKRTKDKENDNLVLENIKEEINAYTKVLAEIESNETILQNSCIEESNKSNDLDELFSKLEAEVAESHIEKQKLIEEKNDIINKSNCVKLNLNNDLDSIQLKENEIKELLHPIDSIQEDKLKKEESYKQIIHETELKFKELQDVKTKLITDNLVNTTKLESLLHQTSETNANIDALKLSFAEVQEKLLKEKEMSKQIDLDLDDKLLVAKRQLQEVTNQYETTRKNIEIKINDYKHQIQLVHQQNQDDNEIVIEELSNKVTELKSGLDQKSQLLSETTRLRIEKKETHEKYLKELQDLQKDISSCRFKDSNADKPKPVGILKSPGKTAVSPKKVKFDVTKDSITESESEIHSTLCNFQHLRI</sequence>
<dbReference type="Proteomes" id="UP001353858">
    <property type="component" value="Unassembled WGS sequence"/>
</dbReference>
<evidence type="ECO:0000256" key="1">
    <source>
        <dbReference type="SAM" id="Coils"/>
    </source>
</evidence>